<dbReference type="AlphaFoldDB" id="A0A0C3E414"/>
<protein>
    <recommendedName>
        <fullName evidence="4">F-box domain-containing protein</fullName>
    </recommendedName>
</protein>
<dbReference type="InParanoid" id="A0A0C3E414"/>
<dbReference type="Proteomes" id="UP000053989">
    <property type="component" value="Unassembled WGS sequence"/>
</dbReference>
<feature type="compositionally biased region" description="Low complexity" evidence="1">
    <location>
        <begin position="416"/>
        <end position="437"/>
    </location>
</feature>
<feature type="compositionally biased region" description="Low complexity" evidence="1">
    <location>
        <begin position="389"/>
        <end position="398"/>
    </location>
</feature>
<dbReference type="HOGENOM" id="CLU_023462_0_0_1"/>
<proteinExistence type="predicted"/>
<accession>A0A0C3E414</accession>
<organism evidence="2 3">
    <name type="scientific">Scleroderma citrinum Foug A</name>
    <dbReference type="NCBI Taxonomy" id="1036808"/>
    <lineage>
        <taxon>Eukaryota</taxon>
        <taxon>Fungi</taxon>
        <taxon>Dikarya</taxon>
        <taxon>Basidiomycota</taxon>
        <taxon>Agaricomycotina</taxon>
        <taxon>Agaricomycetes</taxon>
        <taxon>Agaricomycetidae</taxon>
        <taxon>Boletales</taxon>
        <taxon>Sclerodermatineae</taxon>
        <taxon>Sclerodermataceae</taxon>
        <taxon>Scleroderma</taxon>
    </lineage>
</organism>
<dbReference type="OrthoDB" id="3269821at2759"/>
<feature type="compositionally biased region" description="Pro residues" evidence="1">
    <location>
        <begin position="78"/>
        <end position="90"/>
    </location>
</feature>
<gene>
    <name evidence="2" type="ORF">SCLCIDRAFT_1210207</name>
</gene>
<feature type="compositionally biased region" description="Low complexity" evidence="1">
    <location>
        <begin position="317"/>
        <end position="327"/>
    </location>
</feature>
<keyword evidence="3" id="KW-1185">Reference proteome</keyword>
<feature type="compositionally biased region" description="Polar residues" evidence="1">
    <location>
        <begin position="15"/>
        <end position="27"/>
    </location>
</feature>
<reference evidence="2 3" key="1">
    <citation type="submission" date="2014-04" db="EMBL/GenBank/DDBJ databases">
        <authorList>
            <consortium name="DOE Joint Genome Institute"/>
            <person name="Kuo A."/>
            <person name="Kohler A."/>
            <person name="Nagy L.G."/>
            <person name="Floudas D."/>
            <person name="Copeland A."/>
            <person name="Barry K.W."/>
            <person name="Cichocki N."/>
            <person name="Veneault-Fourrey C."/>
            <person name="LaButti K."/>
            <person name="Lindquist E.A."/>
            <person name="Lipzen A."/>
            <person name="Lundell T."/>
            <person name="Morin E."/>
            <person name="Murat C."/>
            <person name="Sun H."/>
            <person name="Tunlid A."/>
            <person name="Henrissat B."/>
            <person name="Grigoriev I.V."/>
            <person name="Hibbett D.S."/>
            <person name="Martin F."/>
            <person name="Nordberg H.P."/>
            <person name="Cantor M.N."/>
            <person name="Hua S.X."/>
        </authorList>
    </citation>
    <scope>NUCLEOTIDE SEQUENCE [LARGE SCALE GENOMIC DNA]</scope>
    <source>
        <strain evidence="2 3">Foug A</strain>
    </source>
</reference>
<evidence type="ECO:0008006" key="4">
    <source>
        <dbReference type="Google" id="ProtNLM"/>
    </source>
</evidence>
<feature type="region of interest" description="Disordered" evidence="1">
    <location>
        <begin position="389"/>
        <end position="444"/>
    </location>
</feature>
<feature type="region of interest" description="Disordered" evidence="1">
    <location>
        <begin position="1"/>
        <end position="58"/>
    </location>
</feature>
<reference evidence="3" key="2">
    <citation type="submission" date="2015-01" db="EMBL/GenBank/DDBJ databases">
        <title>Evolutionary Origins and Diversification of the Mycorrhizal Mutualists.</title>
        <authorList>
            <consortium name="DOE Joint Genome Institute"/>
            <consortium name="Mycorrhizal Genomics Consortium"/>
            <person name="Kohler A."/>
            <person name="Kuo A."/>
            <person name="Nagy L.G."/>
            <person name="Floudas D."/>
            <person name="Copeland A."/>
            <person name="Barry K.W."/>
            <person name="Cichocki N."/>
            <person name="Veneault-Fourrey C."/>
            <person name="LaButti K."/>
            <person name="Lindquist E.A."/>
            <person name="Lipzen A."/>
            <person name="Lundell T."/>
            <person name="Morin E."/>
            <person name="Murat C."/>
            <person name="Riley R."/>
            <person name="Ohm R."/>
            <person name="Sun H."/>
            <person name="Tunlid A."/>
            <person name="Henrissat B."/>
            <person name="Grigoriev I.V."/>
            <person name="Hibbett D.S."/>
            <person name="Martin F."/>
        </authorList>
    </citation>
    <scope>NUCLEOTIDE SEQUENCE [LARGE SCALE GENOMIC DNA]</scope>
    <source>
        <strain evidence="3">Foug A</strain>
    </source>
</reference>
<dbReference type="EMBL" id="KN822012">
    <property type="protein sequence ID" value="KIM67555.1"/>
    <property type="molecule type" value="Genomic_DNA"/>
</dbReference>
<name>A0A0C3E414_9AGAM</name>
<feature type="region of interest" description="Disordered" evidence="1">
    <location>
        <begin position="71"/>
        <end position="93"/>
    </location>
</feature>
<feature type="compositionally biased region" description="Low complexity" evidence="1">
    <location>
        <begin position="28"/>
        <end position="40"/>
    </location>
</feature>
<evidence type="ECO:0000313" key="3">
    <source>
        <dbReference type="Proteomes" id="UP000053989"/>
    </source>
</evidence>
<evidence type="ECO:0000313" key="2">
    <source>
        <dbReference type="EMBL" id="KIM67555.1"/>
    </source>
</evidence>
<sequence>MQTLRPMDSCPDRTPSLTHSDASSINSDPLPLDLAAPADPCAERVERPLPPLPKDALPNDMFIRHERHKLPPNAAMPCAPPRTKPPPKSAPPRMKARAWQHMHRSAVWSVRNPRILARLLYFMPWSDLNAFLATCSHIRRIWDNHELRDVILSQYVHGYRHAIRHRDLALFQDVDLTIQDLDLLLLSQQVPLHQYPMHALGVISKPPSPYNDSTEESPQSKITDQLATLALTHSRFVLLLQSVVHSSPLPLPIDCDPPKLQPRFPVPSSTASSPHGIRELTFPAPLAFPAEVGEIQPMPSTPSADEKRPKSKDISRSRLSMPSPLSREVTPRFGGSAPSFPSDHMDHSSPRRSRKSSIFGGRNPPPPPAAEPRSLKYYEAGWRKASQSSRKASSSLALSEEETSRRFTVSHKRSASVELSSSSSSVSSASSPSSARRAPNDVYVPDSPHDLFAATSRIRAPVLHVFVPCSALTPEVVTACEEQLIEADLWQHLSTGDIVCNLGYVPPPTDEGTERNRGEDKADTRITWLLFNGQALRPFTPPAPPPLSDPLSLPSPFYYTHLLRAQACPQFAFAPPGGGSVPELTLVRTTCRVSSPRTPGGWATARKYMWVARARVGMGFVDVDDGLGEGWRGEWVLEADGTQEGRQTLIDCLSGASGDVFVWEMIREKSCGGRIWLRLIKPLIPSDSARNIQIIRSHLS</sequence>
<evidence type="ECO:0000256" key="1">
    <source>
        <dbReference type="SAM" id="MobiDB-lite"/>
    </source>
</evidence>
<feature type="compositionally biased region" description="Basic and acidic residues" evidence="1">
    <location>
        <begin position="304"/>
        <end position="316"/>
    </location>
</feature>
<feature type="region of interest" description="Disordered" evidence="1">
    <location>
        <begin position="294"/>
        <end position="373"/>
    </location>
</feature>